<dbReference type="GO" id="GO:0005886">
    <property type="term" value="C:plasma membrane"/>
    <property type="evidence" value="ECO:0007669"/>
    <property type="project" value="UniProtKB-SubCell"/>
</dbReference>
<evidence type="ECO:0000313" key="8">
    <source>
        <dbReference type="EMBL" id="UQF80036.1"/>
    </source>
</evidence>
<accession>A0A9E7AI73</accession>
<dbReference type="Pfam" id="PF00361">
    <property type="entry name" value="Proton_antipo_M"/>
    <property type="match status" value="1"/>
</dbReference>
<sequence length="548" mass="57610">MNETAATAAQFNWAALAPALAVALTAVLGVLVEALVPRAWRPTTQRVLAVAGVAVAIVLATVRWLDTLTPTKEVVNQVNVGQLDLSSVAYGSIAPGLVEDRFSQAASLILLVIGLLSVFLLADRTSARDGAIAAQAADRPGSAEEAQSLHLGWQTTEVYPLTLLSLSGMMLFANVNNLAALFVVLEIISLPLYVLSATARHRRLLSQEAALKYFILGAFASGFLLFGSALIYGVYGVLDYSLLAKGMTRWAQLGAPGLLVPVGVILIVVGLLFKIAAVPFHSWSPDVYQGAPTPVTAFMASGVKAAAFFALCRFAFTAGLYPLFSEAATSQVLYWSLWVIAIATMLVGTVGGVLQKDIKRMLAYSAISHAGFMLIAIIGAQAVSLTAIALYSLVYGLATIAAFGVVSLVRRSHNGISAEANEIASYAGLGKTNPMLAAAMALALLSFAGIPLTAGFVGKFQLFVTAASGNTLWLVVAAVVCSAITAFYYVRVISNMFFRKPAQGVEVVVSDGFALVAIFAAVVGTIFLGVYPQPVMHWLSQVAVMLVP</sequence>
<comment type="subcellular location">
    <subcellularLocation>
        <location evidence="5">Cell membrane</location>
        <topology evidence="5">Multi-pass membrane protein</topology>
    </subcellularLocation>
    <subcellularLocation>
        <location evidence="1">Endomembrane system</location>
        <topology evidence="1">Multi-pass membrane protein</topology>
    </subcellularLocation>
    <subcellularLocation>
        <location evidence="6">Membrane</location>
        <topology evidence="6">Multi-pass membrane protein</topology>
    </subcellularLocation>
</comment>
<comment type="catalytic activity">
    <reaction evidence="5">
        <text>a quinone + NADH + 5 H(+)(in) = a quinol + NAD(+) + 4 H(+)(out)</text>
        <dbReference type="Rhea" id="RHEA:57888"/>
        <dbReference type="ChEBI" id="CHEBI:15378"/>
        <dbReference type="ChEBI" id="CHEBI:24646"/>
        <dbReference type="ChEBI" id="CHEBI:57540"/>
        <dbReference type="ChEBI" id="CHEBI:57945"/>
        <dbReference type="ChEBI" id="CHEBI:132124"/>
    </reaction>
</comment>
<feature type="transmembrane region" description="Helical" evidence="5">
    <location>
        <begin position="47"/>
        <end position="65"/>
    </location>
</feature>
<organism evidence="8 9">
    <name type="scientific">Actinomyces graevenitzii</name>
    <dbReference type="NCBI Taxonomy" id="55565"/>
    <lineage>
        <taxon>Bacteria</taxon>
        <taxon>Bacillati</taxon>
        <taxon>Actinomycetota</taxon>
        <taxon>Actinomycetes</taxon>
        <taxon>Actinomycetales</taxon>
        <taxon>Actinomycetaceae</taxon>
        <taxon>Actinomyces</taxon>
    </lineage>
</organism>
<keyword evidence="5" id="KW-0874">Quinone</keyword>
<dbReference type="Proteomes" id="UP000830236">
    <property type="component" value="Chromosome"/>
</dbReference>
<feature type="transmembrane region" description="Helical" evidence="5">
    <location>
        <begin position="181"/>
        <end position="199"/>
    </location>
</feature>
<comment type="subunit">
    <text evidence="5">NDH-1 is composed of 14 different subunits. Subunits NuoA, H, J, K, L, M, N constitute the membrane sector of the complex.</text>
</comment>
<keyword evidence="2 5" id="KW-0812">Transmembrane</keyword>
<evidence type="ECO:0000256" key="4">
    <source>
        <dbReference type="ARBA" id="ARBA00023136"/>
    </source>
</evidence>
<keyword evidence="8" id="KW-0560">Oxidoreductase</keyword>
<feature type="transmembrane region" description="Helical" evidence="5">
    <location>
        <begin position="361"/>
        <end position="382"/>
    </location>
</feature>
<dbReference type="InterPro" id="IPR010096">
    <property type="entry name" value="NADH-Q_OxRdtase_suN/2"/>
</dbReference>
<feature type="transmembrane region" description="Helical" evidence="5">
    <location>
        <begin position="211"/>
        <end position="238"/>
    </location>
</feature>
<comment type="function">
    <text evidence="5">NDH-1 shuttles electrons from NADH, via FMN and iron-sulfur (Fe-S) centers, to quinones in the respiratory chain. The immediate electron acceptor for the enzyme in this species is believed to be a menaquinone. Couples the redox reaction to proton translocation (for every two electrons transferred, four hydrogen ions are translocated across the cytoplasmic membrane), and thus conserves the redox energy in a proton gradient.</text>
</comment>
<dbReference type="AlphaFoldDB" id="A0A9E7AI73"/>
<feature type="domain" description="NADH:quinone oxidoreductase/Mrp antiporter transmembrane" evidence="7">
    <location>
        <begin position="176"/>
        <end position="485"/>
    </location>
</feature>
<keyword evidence="5" id="KW-0813">Transport</keyword>
<comment type="similarity">
    <text evidence="5">Belongs to the complex I subunit 2 family.</text>
</comment>
<dbReference type="GO" id="GO:0008137">
    <property type="term" value="F:NADH dehydrogenase (ubiquinone) activity"/>
    <property type="evidence" value="ECO:0007669"/>
    <property type="project" value="InterPro"/>
</dbReference>
<dbReference type="HAMAP" id="MF_00445">
    <property type="entry name" value="NDH1_NuoN_1"/>
    <property type="match status" value="1"/>
</dbReference>
<evidence type="ECO:0000256" key="2">
    <source>
        <dbReference type="ARBA" id="ARBA00022692"/>
    </source>
</evidence>
<feature type="transmembrane region" description="Helical" evidence="5">
    <location>
        <begin position="102"/>
        <end position="122"/>
    </location>
</feature>
<dbReference type="GO" id="GO:0012505">
    <property type="term" value="C:endomembrane system"/>
    <property type="evidence" value="ECO:0007669"/>
    <property type="project" value="UniProtKB-SubCell"/>
</dbReference>
<dbReference type="EC" id="7.1.1.-" evidence="5"/>
<keyword evidence="5" id="KW-1278">Translocase</keyword>
<feature type="transmembrane region" description="Helical" evidence="5">
    <location>
        <begin position="333"/>
        <end position="354"/>
    </location>
</feature>
<evidence type="ECO:0000259" key="7">
    <source>
        <dbReference type="Pfam" id="PF00361"/>
    </source>
</evidence>
<feature type="transmembrane region" description="Helical" evidence="5">
    <location>
        <begin position="470"/>
        <end position="490"/>
    </location>
</feature>
<proteinExistence type="inferred from homology"/>
<dbReference type="InterPro" id="IPR001750">
    <property type="entry name" value="ND/Mrp_TM"/>
</dbReference>
<reference evidence="8" key="1">
    <citation type="submission" date="2022-05" db="EMBL/GenBank/DDBJ databases">
        <title>Using nanopore sequencing to obtain complete genomes from saliva samples.</title>
        <authorList>
            <person name="Baker J.L."/>
        </authorList>
    </citation>
    <scope>NUCLEOTIDE SEQUENCE</scope>
    <source>
        <strain evidence="8">JCVI-JB-Ag32</strain>
    </source>
</reference>
<dbReference type="NCBIfam" id="TIGR01770">
    <property type="entry name" value="NDH_I_N"/>
    <property type="match status" value="1"/>
</dbReference>
<feature type="transmembrane region" description="Helical" evidence="5">
    <location>
        <begin position="12"/>
        <end position="35"/>
    </location>
</feature>
<evidence type="ECO:0000256" key="5">
    <source>
        <dbReference type="HAMAP-Rule" id="MF_00445"/>
    </source>
</evidence>
<name>A0A9E7AI73_9ACTO</name>
<dbReference type="KEGG" id="agh:M3I41_01805"/>
<dbReference type="GO" id="GO:0050136">
    <property type="term" value="F:NADH dehydrogenase (quinone) (non-electrogenic) activity"/>
    <property type="evidence" value="ECO:0007669"/>
    <property type="project" value="UniProtKB-UniRule"/>
</dbReference>
<dbReference type="PANTHER" id="PTHR22773">
    <property type="entry name" value="NADH DEHYDROGENASE"/>
    <property type="match status" value="1"/>
</dbReference>
<protein>
    <recommendedName>
        <fullName evidence="5">NADH-quinone oxidoreductase subunit N</fullName>
        <ecNumber evidence="5">7.1.1.-</ecNumber>
    </recommendedName>
    <alternativeName>
        <fullName evidence="5">NADH dehydrogenase I subunit N</fullName>
    </alternativeName>
    <alternativeName>
        <fullName evidence="5">NDH-1 subunit N</fullName>
    </alternativeName>
</protein>
<feature type="transmembrane region" description="Helical" evidence="5">
    <location>
        <begin position="258"/>
        <end position="277"/>
    </location>
</feature>
<feature type="transmembrane region" description="Helical" evidence="5">
    <location>
        <begin position="388"/>
        <end position="409"/>
    </location>
</feature>
<keyword evidence="3 5" id="KW-1133">Transmembrane helix</keyword>
<evidence type="ECO:0000256" key="1">
    <source>
        <dbReference type="ARBA" id="ARBA00004127"/>
    </source>
</evidence>
<keyword evidence="5" id="KW-0520">NAD</keyword>
<dbReference type="GO" id="GO:0042773">
    <property type="term" value="P:ATP synthesis coupled electron transport"/>
    <property type="evidence" value="ECO:0007669"/>
    <property type="project" value="InterPro"/>
</dbReference>
<keyword evidence="5" id="KW-1003">Cell membrane</keyword>
<dbReference type="GO" id="GO:0048038">
    <property type="term" value="F:quinone binding"/>
    <property type="evidence" value="ECO:0007669"/>
    <property type="project" value="UniProtKB-KW"/>
</dbReference>
<evidence type="ECO:0000256" key="6">
    <source>
        <dbReference type="RuleBase" id="RU000320"/>
    </source>
</evidence>
<dbReference type="PRINTS" id="PR00173">
    <property type="entry name" value="EDTRNSPORT"/>
</dbReference>
<gene>
    <name evidence="5 8" type="primary">nuoN</name>
    <name evidence="8" type="ORF">M3I41_01805</name>
</gene>
<keyword evidence="4 5" id="KW-0472">Membrane</keyword>
<feature type="transmembrane region" description="Helical" evidence="5">
    <location>
        <begin position="435"/>
        <end position="458"/>
    </location>
</feature>
<dbReference type="NCBIfam" id="NF004441">
    <property type="entry name" value="PRK05777.1-4"/>
    <property type="match status" value="1"/>
</dbReference>
<feature type="transmembrane region" description="Helical" evidence="5">
    <location>
        <begin position="511"/>
        <end position="531"/>
    </location>
</feature>
<dbReference type="EMBL" id="CP097095">
    <property type="protein sequence ID" value="UQF80036.1"/>
    <property type="molecule type" value="Genomic_DNA"/>
</dbReference>
<evidence type="ECO:0000256" key="3">
    <source>
        <dbReference type="ARBA" id="ARBA00022989"/>
    </source>
</evidence>
<evidence type="ECO:0000313" key="9">
    <source>
        <dbReference type="Proteomes" id="UP000830236"/>
    </source>
</evidence>